<dbReference type="Pfam" id="PF20255">
    <property type="entry name" value="DUF6606"/>
    <property type="match status" value="1"/>
</dbReference>
<feature type="domain" description="DUF6606" evidence="1">
    <location>
        <begin position="26"/>
        <end position="293"/>
    </location>
</feature>
<gene>
    <name evidence="2" type="ORF">QQZ08_006779</name>
</gene>
<dbReference type="InterPro" id="IPR046541">
    <property type="entry name" value="DUF6606"/>
</dbReference>
<accession>A0ABR1HZL8</accession>
<evidence type="ECO:0000313" key="2">
    <source>
        <dbReference type="EMBL" id="KAK7426743.1"/>
    </source>
</evidence>
<keyword evidence="3" id="KW-1185">Reference proteome</keyword>
<comment type="caution">
    <text evidence="2">The sequence shown here is derived from an EMBL/GenBank/DDBJ whole genome shotgun (WGS) entry which is preliminary data.</text>
</comment>
<sequence>MEDTGLRGNAGDAQMPDVGEELINYLFHHVFLPPQLPDEHDGSSHKDGCLIKLVLETLRLFLKKAHPSHGIAIEAAIRMVENLKTARHSDGGVQELGTQLVLEQISPPDASTAFHVEAQNAGVIIRKTTKSAIIEVFELSPTNQSVHSTCGRLVRQFPATAIAVPNELFEDKDFQSVLTKTLVNMSHHTDKEMKPKAKKAKRLHDEDRDTINPGVVTELLTGFLLGLGEQVDVPGVCKNTREEVIWNRSLLPWRRSPVWLLLRVSLQLTMTRVADDSGNAYKTFMTFFMSCILGVADPQTPGDMLHTMRTKISRRLLKLDHPKKGAWLKTTQNILSETSRRLDHRWQQIRENAETGIDLAAVSRLNMDEDLYINLPEMDQFISSMLRPVKIHCFPRPGPESQIQVVSADSLPSICPPSSGYMPFHLALVESWVAMNLDTWIAKHIHDEQTCQKLSLLIQDYHALGSAWYASRPESASRMHLVILELWIAADKAAIHILPMLRDYEPEIPFQVYQALLLRFRDDMARLARAEGYLRERNTFAEAQKRPSVFTSFGHLQCLPVRYFSESPKHQALMRNIENLATAQRKAKVSEFRTLKKTYTDLMQLYQKNECAYKDRKRTN</sequence>
<evidence type="ECO:0000259" key="1">
    <source>
        <dbReference type="Pfam" id="PF20255"/>
    </source>
</evidence>
<dbReference type="EMBL" id="JAZAVK010000062">
    <property type="protein sequence ID" value="KAK7426743.1"/>
    <property type="molecule type" value="Genomic_DNA"/>
</dbReference>
<reference evidence="2 3" key="1">
    <citation type="journal article" date="2025" name="Microbiol. Resour. Announc.">
        <title>Draft genome sequences for Neonectria magnoliae and Neonectria punicea, canker pathogens of Liriodendron tulipifera and Acer saccharum in West Virginia.</title>
        <authorList>
            <person name="Petronek H.M."/>
            <person name="Kasson M.T."/>
            <person name="Metheny A.M."/>
            <person name="Stauder C.M."/>
            <person name="Lovett B."/>
            <person name="Lynch S.C."/>
            <person name="Garnas J.R."/>
            <person name="Kasson L.R."/>
            <person name="Stajich J.E."/>
        </authorList>
    </citation>
    <scope>NUCLEOTIDE SEQUENCE [LARGE SCALE GENOMIC DNA]</scope>
    <source>
        <strain evidence="2 3">NRRL 64651</strain>
    </source>
</reference>
<dbReference type="Proteomes" id="UP001498421">
    <property type="component" value="Unassembled WGS sequence"/>
</dbReference>
<proteinExistence type="predicted"/>
<organism evidence="2 3">
    <name type="scientific">Neonectria magnoliae</name>
    <dbReference type="NCBI Taxonomy" id="2732573"/>
    <lineage>
        <taxon>Eukaryota</taxon>
        <taxon>Fungi</taxon>
        <taxon>Dikarya</taxon>
        <taxon>Ascomycota</taxon>
        <taxon>Pezizomycotina</taxon>
        <taxon>Sordariomycetes</taxon>
        <taxon>Hypocreomycetidae</taxon>
        <taxon>Hypocreales</taxon>
        <taxon>Nectriaceae</taxon>
        <taxon>Neonectria</taxon>
    </lineage>
</organism>
<protein>
    <recommendedName>
        <fullName evidence="1">DUF6606 domain-containing protein</fullName>
    </recommendedName>
</protein>
<evidence type="ECO:0000313" key="3">
    <source>
        <dbReference type="Proteomes" id="UP001498421"/>
    </source>
</evidence>
<name>A0ABR1HZL8_9HYPO</name>